<dbReference type="Proteomes" id="UP000799437">
    <property type="component" value="Unassembled WGS sequence"/>
</dbReference>
<name>A0A6A6W264_9PEZI</name>
<dbReference type="SUPFAM" id="SSF56112">
    <property type="entry name" value="Protein kinase-like (PK-like)"/>
    <property type="match status" value="1"/>
</dbReference>
<evidence type="ECO:0000313" key="3">
    <source>
        <dbReference type="EMBL" id="KAF2756136.1"/>
    </source>
</evidence>
<organism evidence="3 4">
    <name type="scientific">Pseudovirgaria hyperparasitica</name>
    <dbReference type="NCBI Taxonomy" id="470096"/>
    <lineage>
        <taxon>Eukaryota</taxon>
        <taxon>Fungi</taxon>
        <taxon>Dikarya</taxon>
        <taxon>Ascomycota</taxon>
        <taxon>Pezizomycotina</taxon>
        <taxon>Dothideomycetes</taxon>
        <taxon>Dothideomycetes incertae sedis</taxon>
        <taxon>Acrospermales</taxon>
        <taxon>Acrospermaceae</taxon>
        <taxon>Pseudovirgaria</taxon>
    </lineage>
</organism>
<evidence type="ECO:0000313" key="4">
    <source>
        <dbReference type="Proteomes" id="UP000799437"/>
    </source>
</evidence>
<dbReference type="AlphaFoldDB" id="A0A6A6W264"/>
<dbReference type="InterPro" id="IPR002575">
    <property type="entry name" value="Aminoglycoside_PTrfase"/>
</dbReference>
<sequence length="639" mass="72551">MMGVIKVATPKTALTEEEALDTDADITPKLYSLQNTIKFKDALNLRRSEIENLIHRHLGISQSDFVLSERAEWICGSFNICLPIHISSTHHLKLPQRALIRFPLPFGVGETFDPGNADEKLRCEAATYIWLQSNCPTIPIPRLLGMGFPGMQSFTAIENESLWNRIVWYVRRSLTWMHGSTLPPYFAHQRNCLFDHGYLLMEYVEEGRMLSSSWAKHRGDENRQGNLYRSLAKIMLSLASVPLPRIGSWTMDDRGVISLTNRPLLDLTLLWSRHRIPTDIPRNMTYSSTQPFVHDLLTLQDTRMRYQLNSILSITDGLYQLSALTALRSLISRFWDHHTRNGPFVLTLADLHQSNILVDDEWNITRLIDFEFAPVRPVQMNHVPYWLSDKGVDQLAGPDLDEYKALYDEFLTVLEREEIEGQHSSMYSQKLREDWDTGRLWFSMALGSINAFPAIFEQHLQPKFYTEFEMDPEGKALANLWDTNVFDFIDKKLEDQKRYKEEVHKIFAEIGFVCEGEETEGAANAEGQEKTETGACKSEEEKEVTVNVEYQEKTVTGTCKSGEEVAVITEEQGRTATEVGEIKSEITVSVVDQGETAMKACESAEDVAANGEDRGETGPSACESDSEIAVSVARDQGES</sequence>
<dbReference type="Pfam" id="PF01636">
    <property type="entry name" value="APH"/>
    <property type="match status" value="1"/>
</dbReference>
<protein>
    <recommendedName>
        <fullName evidence="2">Aminoglycoside phosphotransferase domain-containing protein</fullName>
    </recommendedName>
</protein>
<dbReference type="RefSeq" id="XP_033598587.1">
    <property type="nucleotide sequence ID" value="XM_033748360.1"/>
</dbReference>
<proteinExistence type="predicted"/>
<feature type="region of interest" description="Disordered" evidence="1">
    <location>
        <begin position="608"/>
        <end position="639"/>
    </location>
</feature>
<feature type="domain" description="Aminoglycoside phosphotransferase" evidence="2">
    <location>
        <begin position="114"/>
        <end position="375"/>
    </location>
</feature>
<dbReference type="EMBL" id="ML996576">
    <property type="protein sequence ID" value="KAF2756136.1"/>
    <property type="molecule type" value="Genomic_DNA"/>
</dbReference>
<keyword evidence="4" id="KW-1185">Reference proteome</keyword>
<dbReference type="InterPro" id="IPR011009">
    <property type="entry name" value="Kinase-like_dom_sf"/>
</dbReference>
<accession>A0A6A6W264</accession>
<dbReference type="OrthoDB" id="3645574at2759"/>
<dbReference type="PANTHER" id="PTHR21310:SF37">
    <property type="entry name" value="AMINOGLYCOSIDE PHOSPHOTRANSFERASE DOMAIN-CONTAINING PROTEIN"/>
    <property type="match status" value="1"/>
</dbReference>
<gene>
    <name evidence="3" type="ORF">EJ05DRAFT_512686</name>
</gene>
<reference evidence="3" key="1">
    <citation type="journal article" date="2020" name="Stud. Mycol.">
        <title>101 Dothideomycetes genomes: a test case for predicting lifestyles and emergence of pathogens.</title>
        <authorList>
            <person name="Haridas S."/>
            <person name="Albert R."/>
            <person name="Binder M."/>
            <person name="Bloem J."/>
            <person name="Labutti K."/>
            <person name="Salamov A."/>
            <person name="Andreopoulos B."/>
            <person name="Baker S."/>
            <person name="Barry K."/>
            <person name="Bills G."/>
            <person name="Bluhm B."/>
            <person name="Cannon C."/>
            <person name="Castanera R."/>
            <person name="Culley D."/>
            <person name="Daum C."/>
            <person name="Ezra D."/>
            <person name="Gonzalez J."/>
            <person name="Henrissat B."/>
            <person name="Kuo A."/>
            <person name="Liang C."/>
            <person name="Lipzen A."/>
            <person name="Lutzoni F."/>
            <person name="Magnuson J."/>
            <person name="Mondo S."/>
            <person name="Nolan M."/>
            <person name="Ohm R."/>
            <person name="Pangilinan J."/>
            <person name="Park H.-J."/>
            <person name="Ramirez L."/>
            <person name="Alfaro M."/>
            <person name="Sun H."/>
            <person name="Tritt A."/>
            <person name="Yoshinaga Y."/>
            <person name="Zwiers L.-H."/>
            <person name="Turgeon B."/>
            <person name="Goodwin S."/>
            <person name="Spatafora J."/>
            <person name="Crous P."/>
            <person name="Grigoriev I."/>
        </authorList>
    </citation>
    <scope>NUCLEOTIDE SEQUENCE</scope>
    <source>
        <strain evidence="3">CBS 121739</strain>
    </source>
</reference>
<dbReference type="InterPro" id="IPR051678">
    <property type="entry name" value="AGP_Transferase"/>
</dbReference>
<evidence type="ECO:0000256" key="1">
    <source>
        <dbReference type="SAM" id="MobiDB-lite"/>
    </source>
</evidence>
<evidence type="ECO:0000259" key="2">
    <source>
        <dbReference type="Pfam" id="PF01636"/>
    </source>
</evidence>
<dbReference type="PANTHER" id="PTHR21310">
    <property type="entry name" value="AMINOGLYCOSIDE PHOSPHOTRANSFERASE-RELATED-RELATED"/>
    <property type="match status" value="1"/>
</dbReference>
<dbReference type="GeneID" id="54489414"/>